<keyword evidence="3" id="KW-1134">Transmembrane beta strand</keyword>
<evidence type="ECO:0000256" key="2">
    <source>
        <dbReference type="ARBA" id="ARBA00022448"/>
    </source>
</evidence>
<evidence type="ECO:0000256" key="3">
    <source>
        <dbReference type="ARBA" id="ARBA00022452"/>
    </source>
</evidence>
<comment type="subcellular location">
    <subcellularLocation>
        <location evidence="1">Cell outer membrane</location>
        <topology evidence="1">Multi-pass membrane protein</topology>
    </subcellularLocation>
</comment>
<dbReference type="GO" id="GO:0044718">
    <property type="term" value="P:siderophore transmembrane transport"/>
    <property type="evidence" value="ECO:0007669"/>
    <property type="project" value="TreeGrafter"/>
</dbReference>
<keyword evidence="4" id="KW-0812">Transmembrane</keyword>
<feature type="domain" description="Outer membrane protein beta-barrel" evidence="9">
    <location>
        <begin position="377"/>
        <end position="775"/>
    </location>
</feature>
<dbReference type="SUPFAM" id="SSF49464">
    <property type="entry name" value="Carboxypeptidase regulatory domain-like"/>
    <property type="match status" value="1"/>
</dbReference>
<keyword evidence="2" id="KW-0813">Transport</keyword>
<keyword evidence="6" id="KW-0472">Membrane</keyword>
<keyword evidence="5 8" id="KW-0732">Signal</keyword>
<evidence type="ECO:0000256" key="5">
    <source>
        <dbReference type="ARBA" id="ARBA00022729"/>
    </source>
</evidence>
<dbReference type="PANTHER" id="PTHR30069">
    <property type="entry name" value="TONB-DEPENDENT OUTER MEMBRANE RECEPTOR"/>
    <property type="match status" value="1"/>
</dbReference>
<evidence type="ECO:0000256" key="7">
    <source>
        <dbReference type="ARBA" id="ARBA00023237"/>
    </source>
</evidence>
<dbReference type="AlphaFoldDB" id="A0A1M5VTU6"/>
<dbReference type="InterPro" id="IPR008969">
    <property type="entry name" value="CarboxyPept-like_regulatory"/>
</dbReference>
<dbReference type="RefSeq" id="WP_073140796.1">
    <property type="nucleotide sequence ID" value="NZ_FQWQ01000004.1"/>
</dbReference>
<dbReference type="Gene3D" id="2.40.170.20">
    <property type="entry name" value="TonB-dependent receptor, beta-barrel domain"/>
    <property type="match status" value="1"/>
</dbReference>
<evidence type="ECO:0000313" key="11">
    <source>
        <dbReference type="Proteomes" id="UP000184212"/>
    </source>
</evidence>
<dbReference type="PANTHER" id="PTHR30069:SF29">
    <property type="entry name" value="HEMOGLOBIN AND HEMOGLOBIN-HAPTOGLOBIN-BINDING PROTEIN 1-RELATED"/>
    <property type="match status" value="1"/>
</dbReference>
<keyword evidence="11" id="KW-1185">Reference proteome</keyword>
<reference evidence="10 11" key="1">
    <citation type="submission" date="2016-11" db="EMBL/GenBank/DDBJ databases">
        <authorList>
            <person name="Jaros S."/>
            <person name="Januszkiewicz K."/>
            <person name="Wedrychowicz H."/>
        </authorList>
    </citation>
    <scope>NUCLEOTIDE SEQUENCE [LARGE SCALE GENOMIC DNA]</scope>
    <source>
        <strain evidence="10 11">DSM 24574</strain>
    </source>
</reference>
<evidence type="ECO:0000313" key="10">
    <source>
        <dbReference type="EMBL" id="SHH78353.1"/>
    </source>
</evidence>
<evidence type="ECO:0000256" key="4">
    <source>
        <dbReference type="ARBA" id="ARBA00022692"/>
    </source>
</evidence>
<dbReference type="EMBL" id="FQWQ01000004">
    <property type="protein sequence ID" value="SHH78353.1"/>
    <property type="molecule type" value="Genomic_DNA"/>
</dbReference>
<proteinExistence type="predicted"/>
<dbReference type="InterPro" id="IPR041700">
    <property type="entry name" value="OMP_b-brl_3"/>
</dbReference>
<dbReference type="GO" id="GO:0009279">
    <property type="term" value="C:cell outer membrane"/>
    <property type="evidence" value="ECO:0007669"/>
    <property type="project" value="UniProtKB-SubCell"/>
</dbReference>
<dbReference type="InterPro" id="IPR039426">
    <property type="entry name" value="TonB-dep_rcpt-like"/>
</dbReference>
<dbReference type="Gene3D" id="2.60.40.1120">
    <property type="entry name" value="Carboxypeptidase-like, regulatory domain"/>
    <property type="match status" value="1"/>
</dbReference>
<evidence type="ECO:0000256" key="6">
    <source>
        <dbReference type="ARBA" id="ARBA00023136"/>
    </source>
</evidence>
<accession>A0A1M5VTU6</accession>
<dbReference type="Proteomes" id="UP000184212">
    <property type="component" value="Unassembled WGS sequence"/>
</dbReference>
<dbReference type="OrthoDB" id="972646at2"/>
<evidence type="ECO:0000256" key="1">
    <source>
        <dbReference type="ARBA" id="ARBA00004571"/>
    </source>
</evidence>
<keyword evidence="10" id="KW-0675">Receptor</keyword>
<dbReference type="Pfam" id="PF14905">
    <property type="entry name" value="OMP_b-brl_3"/>
    <property type="match status" value="1"/>
</dbReference>
<protein>
    <submittedName>
        <fullName evidence="10">Outer membrane receptor proteins, mostly Fe transport</fullName>
    </submittedName>
</protein>
<feature type="signal peptide" evidence="8">
    <location>
        <begin position="1"/>
        <end position="20"/>
    </location>
</feature>
<dbReference type="SUPFAM" id="SSF56935">
    <property type="entry name" value="Porins"/>
    <property type="match status" value="1"/>
</dbReference>
<evidence type="ECO:0000259" key="9">
    <source>
        <dbReference type="Pfam" id="PF14905"/>
    </source>
</evidence>
<gene>
    <name evidence="10" type="ORF">SAMN04488109_5382</name>
</gene>
<dbReference type="GO" id="GO:0015344">
    <property type="term" value="F:siderophore uptake transmembrane transporter activity"/>
    <property type="evidence" value="ECO:0007669"/>
    <property type="project" value="TreeGrafter"/>
</dbReference>
<keyword evidence="7" id="KW-0998">Cell outer membrane</keyword>
<dbReference type="Pfam" id="PF13715">
    <property type="entry name" value="CarbopepD_reg_2"/>
    <property type="match status" value="1"/>
</dbReference>
<dbReference type="InterPro" id="IPR036942">
    <property type="entry name" value="Beta-barrel_TonB_sf"/>
</dbReference>
<evidence type="ECO:0000256" key="8">
    <source>
        <dbReference type="SAM" id="SignalP"/>
    </source>
</evidence>
<name>A0A1M5VTU6_9BACT</name>
<feature type="chain" id="PRO_5013019741" evidence="8">
    <location>
        <begin position="21"/>
        <end position="801"/>
    </location>
</feature>
<dbReference type="STRING" id="947013.SAMN04488109_5382"/>
<sequence>MFKIKLFVLALLCPAMSCLGQLTIKGKIFDRQQPLPFATVLLLGPDSAVVKGVMTENTGAFLFEHIQPGQYFLSASMVGYVKFHSALMTVDKDLIMPDVTLEESATALDEVSVIADKPLFEQQTDRLVVNVASSITSSGNTLLEVLQKSPGVVVNRQSNSIAINGKTGVRIMINDKVVQMPLDAVVQMLDGMSASNVEKIELITTPPAKYDAEGNGGIIHIVMKNNEDLGTNGSFGLTLGYRGAETLGANFAINHRAKKTAWFLDYSWLRDHNWHTMAMARTSVGSRFPATVNDRSDRENWTTQQNLNAGFEWKPTTNSVLSLGITAYRRDWELTALAYDEQHLAADSMRHTKTNIQETNIWQSATVGLTYQTRINPKSDLNVSVDYLYYNNDNPSVYDNGVVDEHGNISETSRIALSKVTPIHFLIGKADYRYSPSAALTIDAGIKGVKSGLDNDVVVRRWLGGDEWIVDPFFSSHATLSENVSAAYVSTTWQPEKRWLLTGGLRYEYTHTHISTPAEQDVIDRKYGYFFPTLFIKKDLDVEKDIQFSYSRRINRPTFNDMAPYVFLWGPNTFSGGNTSLLPAVADAVKVGFHVKQWVVSLQYTHSRREINSYQAEVDTVSNTLTYRAQNLDYLNTLGLTNSYSLSITPWWEAQGSVTVQYQVAEAGPVQHHVRKDLFGVNLNVVSIVKLPNDFAIEISGSYQSTTLSGIAVYLPQGSLNAGVQKKLGENGTLTLAMDDILYTNMWRIKTNSPENYVNDYFKYDFHNQYVRLTYKRNLGSRKIAAAKLKSGSDEERRRVN</sequence>
<organism evidence="10 11">
    <name type="scientific">Chryseolinea serpens</name>
    <dbReference type="NCBI Taxonomy" id="947013"/>
    <lineage>
        <taxon>Bacteria</taxon>
        <taxon>Pseudomonadati</taxon>
        <taxon>Bacteroidota</taxon>
        <taxon>Cytophagia</taxon>
        <taxon>Cytophagales</taxon>
        <taxon>Fulvivirgaceae</taxon>
        <taxon>Chryseolinea</taxon>
    </lineage>
</organism>